<evidence type="ECO:0008006" key="3">
    <source>
        <dbReference type="Google" id="ProtNLM"/>
    </source>
</evidence>
<protein>
    <recommendedName>
        <fullName evidence="3">TraB domain-containing protein</fullName>
    </recommendedName>
</protein>
<accession>A0AA41V3F3</accession>
<keyword evidence="2" id="KW-1185">Reference proteome</keyword>
<proteinExistence type="predicted"/>
<gene>
    <name evidence="1" type="ORF">MKW94_001821</name>
</gene>
<evidence type="ECO:0000313" key="2">
    <source>
        <dbReference type="Proteomes" id="UP001177140"/>
    </source>
</evidence>
<dbReference type="CDD" id="cd14726">
    <property type="entry name" value="TraB_PrgY-like"/>
    <property type="match status" value="2"/>
</dbReference>
<dbReference type="PANTHER" id="PTHR21530:SF7">
    <property type="entry name" value="TRAB DOMAIN-CONTAINING PROTEIN"/>
    <property type="match status" value="1"/>
</dbReference>
<dbReference type="Pfam" id="PF01963">
    <property type="entry name" value="TraB_PrgY_gumN"/>
    <property type="match status" value="1"/>
</dbReference>
<dbReference type="AlphaFoldDB" id="A0AA41V3F3"/>
<evidence type="ECO:0000313" key="1">
    <source>
        <dbReference type="EMBL" id="MCL7029361.1"/>
    </source>
</evidence>
<dbReference type="EMBL" id="JAJJMA010089510">
    <property type="protein sequence ID" value="MCL7029361.1"/>
    <property type="molecule type" value="Genomic_DNA"/>
</dbReference>
<dbReference type="PANTHER" id="PTHR21530">
    <property type="entry name" value="PHEROMONE SHUTDOWN PROTEIN"/>
    <property type="match status" value="1"/>
</dbReference>
<reference evidence="1" key="1">
    <citation type="submission" date="2022-03" db="EMBL/GenBank/DDBJ databases">
        <title>A functionally conserved STORR gene fusion in Papaver species that diverged 16.8 million years ago.</title>
        <authorList>
            <person name="Catania T."/>
        </authorList>
    </citation>
    <scope>NUCLEOTIDE SEQUENCE</scope>
    <source>
        <strain evidence="1">S-191538</strain>
    </source>
</reference>
<dbReference type="InterPro" id="IPR046345">
    <property type="entry name" value="TraB_PrgY-like"/>
</dbReference>
<organism evidence="1 2">
    <name type="scientific">Papaver nudicaule</name>
    <name type="common">Iceland poppy</name>
    <dbReference type="NCBI Taxonomy" id="74823"/>
    <lineage>
        <taxon>Eukaryota</taxon>
        <taxon>Viridiplantae</taxon>
        <taxon>Streptophyta</taxon>
        <taxon>Embryophyta</taxon>
        <taxon>Tracheophyta</taxon>
        <taxon>Spermatophyta</taxon>
        <taxon>Magnoliopsida</taxon>
        <taxon>Ranunculales</taxon>
        <taxon>Papaveraceae</taxon>
        <taxon>Papaveroideae</taxon>
        <taxon>Papaver</taxon>
    </lineage>
</organism>
<dbReference type="Proteomes" id="UP001177140">
    <property type="component" value="Unassembled WGS sequence"/>
</dbReference>
<name>A0AA41V3F3_PAPNU</name>
<sequence length="494" mass="57052">MSYSTILNRLVRVSTVTTQRAGGHCSYLLQHVKWCHDQTHYQHGIPGIPTNGKVVLLKNSNTGSQVYLVGTNHTSKESPQIVKKVINSIRPDAIAIELPKEDMEYLRRKNWEPGNVNEDWRSMFLRSVRSPGGLLHKIIELRINWHERRLQANGIILLGELKVALEESLKLKAKLVPIDHRDVDFNICIYYHSLLWRSIPYFIELLKIKSIVHLMDKDSRSQIRVINRLQRISTPEFEKVMIDDRNMHMCTRLRRMEEKLIVAVVGMRHMDGIELLWKHAEDVINSIRPDAIAIELSKDGIKAFENWKPVNVNEDWFSMFLRSMRSPGGLLNKMIRLINNIDERRLLADGIINGGEFEVAMEECRKLKAKLVPIDQDADYPISIPLKNCLQMGGAEIKAQIMGYFMDEGSRSQTREHMRPMRLYAPELYQAKVEDRDIHMFTRLRRMEEKLIVGVVGMGHMDGIELLWKRAEDGHDDKLLPSTSENGGVRSVKA</sequence>
<comment type="caution">
    <text evidence="1">The sequence shown here is derived from an EMBL/GenBank/DDBJ whole genome shotgun (WGS) entry which is preliminary data.</text>
</comment>
<dbReference type="InterPro" id="IPR002816">
    <property type="entry name" value="TraB/PrgY/GumN_fam"/>
</dbReference>